<evidence type="ECO:0000313" key="2">
    <source>
        <dbReference type="Proteomes" id="UP001195965"/>
    </source>
</evidence>
<organism evidence="1 2">
    <name type="scientific">Acidithiobacillus montserratensis</name>
    <dbReference type="NCBI Taxonomy" id="2729135"/>
    <lineage>
        <taxon>Bacteria</taxon>
        <taxon>Pseudomonadati</taxon>
        <taxon>Pseudomonadota</taxon>
        <taxon>Acidithiobacillia</taxon>
        <taxon>Acidithiobacillales</taxon>
        <taxon>Acidithiobacillaceae</taxon>
        <taxon>Acidithiobacillus</taxon>
    </lineage>
</organism>
<dbReference type="EMBL" id="CP127526">
    <property type="protein sequence ID" value="XRI74352.1"/>
    <property type="molecule type" value="Genomic_DNA"/>
</dbReference>
<reference evidence="1 2" key="1">
    <citation type="journal article" date="2021" name="ISME J.">
        <title>Genomic evolution of the class Acidithiobacillia: deep-branching Proteobacteria living in extreme acidic conditions.</title>
        <authorList>
            <person name="Moya-Beltran A."/>
            <person name="Beard S."/>
            <person name="Rojas-Villalobos C."/>
            <person name="Issotta F."/>
            <person name="Gallardo Y."/>
            <person name="Ulloa R."/>
            <person name="Giaveno A."/>
            <person name="Degli Esposti M."/>
            <person name="Johnson D.B."/>
            <person name="Quatrini R."/>
        </authorList>
    </citation>
    <scope>NUCLEOTIDE SEQUENCE [LARGE SCALE GENOMIC DNA]</scope>
    <source>
        <strain evidence="1 2">GG1-14</strain>
    </source>
</reference>
<proteinExistence type="predicted"/>
<name>A0ACD5HHA7_9PROT</name>
<gene>
    <name evidence="1" type="ORF">HHS34_003910</name>
</gene>
<accession>A0ACD5HHA7</accession>
<dbReference type="Proteomes" id="UP001195965">
    <property type="component" value="Chromosome"/>
</dbReference>
<sequence>MMNPLLSTIDDEQKVNKRHRRILWASGLGIFLDGYDLSIMAIVLILLKPQWHLGPTLLGLLGTAALVGALIGGLFGGIIADRYGRKTVYLIDIAAFFFAALLSGFAWDITSLVILRFILGLGVGADYPLSSTYIAEFMPKNKRGSAMTWIFGLWMGGALFSSLVGLALLHTGPEAWRWMLASGAVPAVLVLWMRRSLPESPRWYIYRGRLQEAAQVLRWLVPDVNTQERERLVQETATSMQASRSVSWTMLFSKPYLRRTIYACVPWFMMDVMGYALGIFLPFMLMHMGLKTPEQAIIGNSFFTASFVLGWIPLALLIDRVGRRRAQIWGFLGDAISLGLVGLFALSGEPPFAIVAAGLIIWQIANSFGPGNTTWIIPTELYPTELRATGHGFATAFSRFGGVVSVFFLPTLQAELGNGGLLLVLAGAGLIGVLTTWWLGSEMAGQALPELLDAGSSQRGRRAA</sequence>
<protein>
    <submittedName>
        <fullName evidence="1">MFS transporter</fullName>
    </submittedName>
</protein>
<evidence type="ECO:0000313" key="1">
    <source>
        <dbReference type="EMBL" id="XRI74352.1"/>
    </source>
</evidence>
<keyword evidence="2" id="KW-1185">Reference proteome</keyword>